<name>A0A221UTU9_9FLAO</name>
<dbReference type="AlphaFoldDB" id="A0A221UTU9"/>
<dbReference type="Proteomes" id="UP000204551">
    <property type="component" value="Chromosome"/>
</dbReference>
<protein>
    <submittedName>
        <fullName evidence="1">Uncharacterized protein</fullName>
    </submittedName>
</protein>
<gene>
    <name evidence="1" type="ORF">AREALGSMS7_01301</name>
    <name evidence="2" type="ORF">GQ41_3660</name>
</gene>
<organism evidence="1 3">
    <name type="scientific">Arenibacter algicola</name>
    <dbReference type="NCBI Taxonomy" id="616991"/>
    <lineage>
        <taxon>Bacteria</taxon>
        <taxon>Pseudomonadati</taxon>
        <taxon>Bacteroidota</taxon>
        <taxon>Flavobacteriia</taxon>
        <taxon>Flavobacteriales</taxon>
        <taxon>Flavobacteriaceae</taxon>
        <taxon>Arenibacter</taxon>
    </lineage>
</organism>
<reference evidence="2 4" key="2">
    <citation type="submission" date="2019-06" db="EMBL/GenBank/DDBJ databases">
        <title>A large-scale integrated study on North Sea by COGITO (Coastal Microbe Genomic &amp; Taxonomic Observatory).</title>
        <authorList>
            <person name="Teeling H."/>
        </authorList>
    </citation>
    <scope>NUCLEOTIDE SEQUENCE [LARGE SCALE GENOMIC DNA]</scope>
    <source>
        <strain evidence="2 4">MAR_2009_79</strain>
    </source>
</reference>
<dbReference type="EMBL" id="CP022515">
    <property type="protein sequence ID" value="ASO04774.1"/>
    <property type="molecule type" value="Genomic_DNA"/>
</dbReference>
<dbReference type="EMBL" id="VHIF01000001">
    <property type="protein sequence ID" value="TQO38992.1"/>
    <property type="molecule type" value="Genomic_DNA"/>
</dbReference>
<proteinExistence type="predicted"/>
<keyword evidence="4" id="KW-1185">Reference proteome</keyword>
<dbReference type="KEGG" id="aalg:AREALGSMS7_01301"/>
<accession>A0A221UTU9</accession>
<evidence type="ECO:0000313" key="3">
    <source>
        <dbReference type="Proteomes" id="UP000204551"/>
    </source>
</evidence>
<evidence type="ECO:0000313" key="2">
    <source>
        <dbReference type="EMBL" id="TQO38992.1"/>
    </source>
</evidence>
<evidence type="ECO:0000313" key="1">
    <source>
        <dbReference type="EMBL" id="ASO04774.1"/>
    </source>
</evidence>
<dbReference type="Proteomes" id="UP000315363">
    <property type="component" value="Unassembled WGS sequence"/>
</dbReference>
<reference evidence="1 3" key="1">
    <citation type="submission" date="2017-07" db="EMBL/GenBank/DDBJ databases">
        <title>Genome Sequence of Arenibacter algicola Strain SMS7 Isolated from a culture of the Diatom Skeletonema marinoi.</title>
        <authorList>
            <person name="Topel M."/>
            <person name="Pinder M.I.M."/>
            <person name="Johansson O.N."/>
            <person name="Kourtchenko O."/>
            <person name="Godhe A."/>
            <person name="Clarke A.K."/>
        </authorList>
    </citation>
    <scope>NUCLEOTIDE SEQUENCE [LARGE SCALE GENOMIC DNA]</scope>
    <source>
        <strain evidence="1 3">SMS7</strain>
    </source>
</reference>
<evidence type="ECO:0000313" key="4">
    <source>
        <dbReference type="Proteomes" id="UP000315363"/>
    </source>
</evidence>
<sequence length="59" mass="6932">MTNAILIPLDKNLNQNRKKILGQKAWPYPFQIAKPVLILKIILLNIHIKFRLSFTFFPV</sequence>